<dbReference type="GO" id="GO:0005634">
    <property type="term" value="C:nucleus"/>
    <property type="evidence" value="ECO:0007669"/>
    <property type="project" value="TreeGrafter"/>
</dbReference>
<evidence type="ECO:0000313" key="5">
    <source>
        <dbReference type="Proteomes" id="UP001140011"/>
    </source>
</evidence>
<sequence>MANTAISPAVMRGVLEQLPVMSGKIVDDTRHEKVLSYMRLFLQSPTCIEQLLGWKLLDIVESCLQLNSDYRVSSVAIRFLGDCLAVHRQGRDAWLAINQGDQCILRWIIENVDSQHALVRFACLYFIRQAAVMADERFDALVEAVDYQRFILRRLLDSSYFVVTEACALLGSMFYRGGSMDPALCELVERLIGRSFEAQSTPHKMAVLATAVILFAIREEPVRVYALEQFSQIRLQMYLFDDDRLIRDKALDILELTLRLSSDSACLARVVESLGSRLSQRTAKRKVYALVALRGLAAIVKEVPANSALCSPEALSQCLGIVHSALAILLHVYGIRHQVPESAGTTKTLAAIETEILDLMDGSQPGASAIANSVACEAARVVREYCCTTFDQRVFTVLEQLLENKAVQRNAQQLQLVLDAIIHSLRLAKQASFSHLLVLPSIVANFAIQAPGLKLLFDLVLESISDQGDVDSAQFVQLLAQSVKARLADVEWEVRDTALEFISAAANTLEWTRAQGLIADGDLLGDVVSALSDTEEYVRASGAQALVAILGSADAEFGQLVADHSGLGSQQLEQLVNDSEAFVKRAALDLVYALGDHAVSGRLEGREWMHCLTYSKLYQMGDDPDFEVRVRCAKILALLARWMHFASIAASDRAFVVELQADALLLDMCTDSSRYVRRVCLDGLLDMKLSYEEASGNVEETGAVEGRSGKRQTVEHGGDGESFYRKLCDIDFARLESTLTAEHLYQEALDTQVEKEMMTETQDPNIGNNILDCY</sequence>
<name>A0A9W8GZ04_9FUNG</name>
<protein>
    <submittedName>
        <fullName evidence="4">Uncharacterized protein</fullName>
    </submittedName>
</protein>
<dbReference type="InterPro" id="IPR026003">
    <property type="entry name" value="Cohesin_HEAT"/>
</dbReference>
<gene>
    <name evidence="4" type="ORF">GGI19_003028</name>
</gene>
<dbReference type="Gene3D" id="1.25.10.10">
    <property type="entry name" value="Leucine-rich Repeat Variant"/>
    <property type="match status" value="1"/>
</dbReference>
<dbReference type="EMBL" id="JANBUH010000178">
    <property type="protein sequence ID" value="KAJ2753582.1"/>
    <property type="molecule type" value="Genomic_DNA"/>
</dbReference>
<keyword evidence="5" id="KW-1185">Reference proteome</keyword>
<dbReference type="Pfam" id="PF12765">
    <property type="entry name" value="Cohesin_HEAT"/>
    <property type="match status" value="1"/>
</dbReference>
<dbReference type="PANTHER" id="PTHR21331">
    <property type="entry name" value="BRCA1-ASSOCIATED ATM ACTIVATOR 1"/>
    <property type="match status" value="1"/>
</dbReference>
<dbReference type="SUPFAM" id="SSF48371">
    <property type="entry name" value="ARM repeat"/>
    <property type="match status" value="1"/>
</dbReference>
<reference evidence="4" key="1">
    <citation type="submission" date="2022-07" db="EMBL/GenBank/DDBJ databases">
        <title>Phylogenomic reconstructions and comparative analyses of Kickxellomycotina fungi.</title>
        <authorList>
            <person name="Reynolds N.K."/>
            <person name="Stajich J.E."/>
            <person name="Barry K."/>
            <person name="Grigoriev I.V."/>
            <person name="Crous P."/>
            <person name="Smith M.E."/>
        </authorList>
    </citation>
    <scope>NUCLEOTIDE SEQUENCE</scope>
    <source>
        <strain evidence="4">BCRC 34297</strain>
    </source>
</reference>
<keyword evidence="2" id="KW-0963">Cytoplasm</keyword>
<proteinExistence type="inferred from homology"/>
<evidence type="ECO:0000256" key="3">
    <source>
        <dbReference type="ARBA" id="ARBA00061308"/>
    </source>
</evidence>
<dbReference type="PANTHER" id="PTHR21331:SF2">
    <property type="entry name" value="BRCA1-ASSOCIATED ATM ACTIVATOR 1"/>
    <property type="match status" value="1"/>
</dbReference>
<dbReference type="GO" id="GO:0005737">
    <property type="term" value="C:cytoplasm"/>
    <property type="evidence" value="ECO:0007669"/>
    <property type="project" value="UniProtKB-SubCell"/>
</dbReference>
<organism evidence="4 5">
    <name type="scientific">Coemansia pectinata</name>
    <dbReference type="NCBI Taxonomy" id="1052879"/>
    <lineage>
        <taxon>Eukaryota</taxon>
        <taxon>Fungi</taxon>
        <taxon>Fungi incertae sedis</taxon>
        <taxon>Zoopagomycota</taxon>
        <taxon>Kickxellomycotina</taxon>
        <taxon>Kickxellomycetes</taxon>
        <taxon>Kickxellales</taxon>
        <taxon>Kickxellaceae</taxon>
        <taxon>Coemansia</taxon>
    </lineage>
</organism>
<dbReference type="AlphaFoldDB" id="A0A9W8GZ04"/>
<evidence type="ECO:0000313" key="4">
    <source>
        <dbReference type="EMBL" id="KAJ2753582.1"/>
    </source>
</evidence>
<accession>A0A9W8GZ04</accession>
<dbReference type="OrthoDB" id="10057956at2759"/>
<dbReference type="Proteomes" id="UP001140011">
    <property type="component" value="Unassembled WGS sequence"/>
</dbReference>
<comment type="similarity">
    <text evidence="3">Belongs to the BRAT1 family.</text>
</comment>
<dbReference type="GO" id="GO:0006974">
    <property type="term" value="P:DNA damage response"/>
    <property type="evidence" value="ECO:0007669"/>
    <property type="project" value="InterPro"/>
</dbReference>
<evidence type="ECO:0000256" key="2">
    <source>
        <dbReference type="ARBA" id="ARBA00022490"/>
    </source>
</evidence>
<evidence type="ECO:0000256" key="1">
    <source>
        <dbReference type="ARBA" id="ARBA00004496"/>
    </source>
</evidence>
<dbReference type="InterPro" id="IPR038904">
    <property type="entry name" value="BRAT1"/>
</dbReference>
<dbReference type="InterPro" id="IPR016024">
    <property type="entry name" value="ARM-type_fold"/>
</dbReference>
<comment type="caution">
    <text evidence="4">The sequence shown here is derived from an EMBL/GenBank/DDBJ whole genome shotgun (WGS) entry which is preliminary data.</text>
</comment>
<comment type="subcellular location">
    <subcellularLocation>
        <location evidence="1">Cytoplasm</location>
    </subcellularLocation>
</comment>
<dbReference type="InterPro" id="IPR011989">
    <property type="entry name" value="ARM-like"/>
</dbReference>